<reference evidence="1 2" key="1">
    <citation type="submission" date="2018-11" db="EMBL/GenBank/DDBJ databases">
        <authorList>
            <consortium name="Pathogen Informatics"/>
        </authorList>
    </citation>
    <scope>NUCLEOTIDE SEQUENCE [LARGE SCALE GENOMIC DNA]</scope>
</reference>
<reference evidence="3" key="2">
    <citation type="submission" date="2019-09" db="UniProtKB">
        <authorList>
            <consortium name="WormBaseParasite"/>
        </authorList>
    </citation>
    <scope>IDENTIFICATION</scope>
</reference>
<dbReference type="EMBL" id="UZAH01003271">
    <property type="protein sequence ID" value="VDO24198.1"/>
    <property type="molecule type" value="Genomic_DNA"/>
</dbReference>
<accession>A0A3P7X2D7</accession>
<dbReference type="AlphaFoldDB" id="A0A183F7Z2"/>
<name>A0A183F7Z2_HELPZ</name>
<dbReference type="Gene3D" id="3.40.630.30">
    <property type="match status" value="1"/>
</dbReference>
<gene>
    <name evidence="1" type="ORF">HPBE_LOCUS2285</name>
</gene>
<protein>
    <submittedName>
        <fullName evidence="3">Nudix_hydro domain-containing protein</fullName>
    </submittedName>
</protein>
<keyword evidence="2" id="KW-1185">Reference proteome</keyword>
<dbReference type="OrthoDB" id="447842at2759"/>
<proteinExistence type="predicted"/>
<evidence type="ECO:0000313" key="3">
    <source>
        <dbReference type="WBParaSite" id="HPBE_0000228401-mRNA-1"/>
    </source>
</evidence>
<dbReference type="GO" id="GO:0051287">
    <property type="term" value="F:NAD binding"/>
    <property type="evidence" value="ECO:0007669"/>
    <property type="project" value="TreeGrafter"/>
</dbReference>
<dbReference type="PANTHER" id="PTHR13994:SF13">
    <property type="entry name" value="FI03680P"/>
    <property type="match status" value="1"/>
</dbReference>
<dbReference type="InterPro" id="IPR003293">
    <property type="entry name" value="Nudix_hydrolase6-like"/>
</dbReference>
<dbReference type="GO" id="GO:0035529">
    <property type="term" value="F:NADH pyrophosphatase activity"/>
    <property type="evidence" value="ECO:0007669"/>
    <property type="project" value="TreeGrafter"/>
</dbReference>
<sequence length="142" mass="16298">MSSLTRIMELIPRVKDTFSLFKFNKGGDAVVETKVVPRRIIHSEEFFTQLGYLVELWKFIGVNGVEVIVHSRDAKVVPELIKRGYNFYKVVERKLVLNRWIAEGPSQFPLHETIVMAVEALVVDDSGRILMIRDKQCVFSSS</sequence>
<accession>A0A183F7Z2</accession>
<dbReference type="Proteomes" id="UP000050761">
    <property type="component" value="Unassembled WGS sequence"/>
</dbReference>
<dbReference type="GO" id="GO:0047631">
    <property type="term" value="F:ADP-ribose diphosphatase activity"/>
    <property type="evidence" value="ECO:0007669"/>
    <property type="project" value="TreeGrafter"/>
</dbReference>
<evidence type="ECO:0000313" key="1">
    <source>
        <dbReference type="EMBL" id="VDO24198.1"/>
    </source>
</evidence>
<organism evidence="2 3">
    <name type="scientific">Heligmosomoides polygyrus</name>
    <name type="common">Parasitic roundworm</name>
    <dbReference type="NCBI Taxonomy" id="6339"/>
    <lineage>
        <taxon>Eukaryota</taxon>
        <taxon>Metazoa</taxon>
        <taxon>Ecdysozoa</taxon>
        <taxon>Nematoda</taxon>
        <taxon>Chromadorea</taxon>
        <taxon>Rhabditida</taxon>
        <taxon>Rhabditina</taxon>
        <taxon>Rhabditomorpha</taxon>
        <taxon>Strongyloidea</taxon>
        <taxon>Heligmosomidae</taxon>
        <taxon>Heligmosomoides</taxon>
    </lineage>
</organism>
<dbReference type="PANTHER" id="PTHR13994">
    <property type="entry name" value="NUDIX HYDROLASE RELATED"/>
    <property type="match status" value="1"/>
</dbReference>
<dbReference type="WBParaSite" id="HPBE_0000228401-mRNA-1">
    <property type="protein sequence ID" value="HPBE_0000228401-mRNA-1"/>
    <property type="gene ID" value="HPBE_0000228401"/>
</dbReference>
<evidence type="ECO:0000313" key="2">
    <source>
        <dbReference type="Proteomes" id="UP000050761"/>
    </source>
</evidence>